<dbReference type="Gene3D" id="2.60.450.10">
    <property type="entry name" value="Lipopolysaccharide (LPS) transport protein A like domain"/>
    <property type="match status" value="1"/>
</dbReference>
<organism evidence="4 5">
    <name type="scientific">Oxalobacter vibrioformis</name>
    <dbReference type="NCBI Taxonomy" id="933080"/>
    <lineage>
        <taxon>Bacteria</taxon>
        <taxon>Pseudomonadati</taxon>
        <taxon>Pseudomonadota</taxon>
        <taxon>Betaproteobacteria</taxon>
        <taxon>Burkholderiales</taxon>
        <taxon>Oxalobacteraceae</taxon>
        <taxon>Oxalobacter</taxon>
    </lineage>
</organism>
<evidence type="ECO:0000313" key="5">
    <source>
        <dbReference type="Proteomes" id="UP001156215"/>
    </source>
</evidence>
<gene>
    <name evidence="1" type="primary">lptD</name>
    <name evidence="4" type="ORF">NB640_05165</name>
</gene>
<evidence type="ECO:0000313" key="4">
    <source>
        <dbReference type="EMBL" id="WAW11024.1"/>
    </source>
</evidence>
<feature type="compositionally biased region" description="Basic and acidic residues" evidence="2">
    <location>
        <begin position="74"/>
        <end position="96"/>
    </location>
</feature>
<accession>A0A9E9P3I2</accession>
<dbReference type="PANTHER" id="PTHR30189">
    <property type="entry name" value="LPS-ASSEMBLY PROTEIN"/>
    <property type="match status" value="1"/>
</dbReference>
<feature type="domain" description="LptD C-terminal" evidence="3">
    <location>
        <begin position="423"/>
        <end position="798"/>
    </location>
</feature>
<dbReference type="GO" id="GO:0015920">
    <property type="term" value="P:lipopolysaccharide transport"/>
    <property type="evidence" value="ECO:0007669"/>
    <property type="project" value="InterPro"/>
</dbReference>
<keyword evidence="1" id="KW-0732">Signal</keyword>
<dbReference type="GO" id="GO:1990351">
    <property type="term" value="C:transporter complex"/>
    <property type="evidence" value="ECO:0007669"/>
    <property type="project" value="TreeGrafter"/>
</dbReference>
<keyword evidence="1" id="KW-0472">Membrane</keyword>
<comment type="caution">
    <text evidence="1">Lacks conserved residue(s) required for the propagation of feature annotation.</text>
</comment>
<evidence type="ECO:0000256" key="2">
    <source>
        <dbReference type="SAM" id="MobiDB-lite"/>
    </source>
</evidence>
<proteinExistence type="inferred from homology"/>
<reference evidence="4" key="1">
    <citation type="journal article" date="2022" name="Front. Microbiol.">
        <title>New perspectives on an old grouping: The genomic and phenotypic variability of Oxalobacter formigenes and the implications for calcium oxalate stone prevention.</title>
        <authorList>
            <person name="Chmiel J.A."/>
            <person name="Carr C."/>
            <person name="Stuivenberg G.A."/>
            <person name="Venema R."/>
            <person name="Chanyi R.M."/>
            <person name="Al K.F."/>
            <person name="Giguere D."/>
            <person name="Say H."/>
            <person name="Akouris P.P."/>
            <person name="Dominguez Romero S.A."/>
            <person name="Kwong A."/>
            <person name="Tai V."/>
            <person name="Koval S.F."/>
            <person name="Razvi H."/>
            <person name="Bjazevic J."/>
            <person name="Burton J.P."/>
        </authorList>
    </citation>
    <scope>NUCLEOTIDE SEQUENCE</scope>
    <source>
        <strain evidence="4">WoOx3</strain>
    </source>
</reference>
<dbReference type="KEGG" id="ovb:NB640_05165"/>
<dbReference type="GO" id="GO:0009279">
    <property type="term" value="C:cell outer membrane"/>
    <property type="evidence" value="ECO:0007669"/>
    <property type="project" value="UniProtKB-SubCell"/>
</dbReference>
<dbReference type="GO" id="GO:0043165">
    <property type="term" value="P:Gram-negative-bacterium-type cell outer membrane assembly"/>
    <property type="evidence" value="ECO:0007669"/>
    <property type="project" value="UniProtKB-UniRule"/>
</dbReference>
<protein>
    <recommendedName>
        <fullName evidence="1">LPS-assembly protein LptD</fullName>
    </recommendedName>
</protein>
<dbReference type="EMBL" id="CP098242">
    <property type="protein sequence ID" value="WAW11024.1"/>
    <property type="molecule type" value="Genomic_DNA"/>
</dbReference>
<evidence type="ECO:0000259" key="3">
    <source>
        <dbReference type="Pfam" id="PF04453"/>
    </source>
</evidence>
<comment type="subcellular location">
    <subcellularLocation>
        <location evidence="1">Cell outer membrane</location>
    </subcellularLocation>
</comment>
<comment type="subunit">
    <text evidence="1">Component of the lipopolysaccharide transport and assembly complex. Interacts with LptE and LptA.</text>
</comment>
<feature type="region of interest" description="Disordered" evidence="2">
    <location>
        <begin position="33"/>
        <end position="111"/>
    </location>
</feature>
<dbReference type="Proteomes" id="UP001156215">
    <property type="component" value="Chromosome"/>
</dbReference>
<comment type="function">
    <text evidence="1">Together with LptE, is involved in the assembly of lipopolysaccharide (LPS) at the surface of the outer membrane.</text>
</comment>
<dbReference type="InterPro" id="IPR050218">
    <property type="entry name" value="LptD"/>
</dbReference>
<dbReference type="Pfam" id="PF04453">
    <property type="entry name" value="LptD"/>
    <property type="match status" value="1"/>
</dbReference>
<keyword evidence="1" id="KW-0998">Cell outer membrane</keyword>
<sequence length="882" mass="101183">MIFRPAIFRWYQLLPVILVVSTLPITAGAQINQTSRDPEEDHSPAQSMRKQGPLSGRLDRGLNLQYQTGGGDTPPERDDKPIIYRRETIIAKEPEKTPAGYQSATAPRSDRGLSLTYQRDAQKRLSRVPETYALFEHERTMSLTLAKGPRRYGQQKTRSFDFYADTQKTPRKQKTILEDDENAPVIMWAEQITGRPDREMNLDYLIEIEKGQTRITGNHGIFRQEENEIEVIGNVDITQYGNRYRSESMQFNMDTGEGVLTQAKYRMDMAGGQGKAERIDLEDEYNTTIVNGTYTTCEGENPDWYLATETLDLDTAKNIGTSRYPVLYFKNVPILAGTSLTFPLSSERKSGFLPPTMGATSKGGMELMVPYYFNLAPNYDLTIFPKYIAKRGFQMGANGRYLGQNYKGETYVEYLPSDNEAHRDRYAISSQHEHDFAPGWRYAWDFNKASDDNYPDDFSSQIVRGNRLLLQDGYLQYSDTYWNITAGASRYQVLQDKELPIIPSYDRLPYVNINAQGYDVKGFDLTANFQYTRFWLSDDKLWNRQRGERYVVKPEIAFPLVSSGSFLTPKASVHYASYDLDDKYIRPDQDRTMSRAIPTFSLDGGLIFERDTSFFGTDMTQTLEPRLFYVYTPYRNQNKYPVFDSGEPSFGYAQLFEENRFVGEDRIADANNLTAAVTSRYIEQSGAERMRFTIGQRYYFSDQRVALYSPIEKRNENRSDLLLMASGLLTPKLAVDTSVQYNQSTRRTYSANYSLQWRPADKMALNAEYRYLRNSTDEYGNAIDQINISGQWPLGKRWYAVGQVSYSLPDNKTIESLFGVEYNADCWIGRVVAQRYATSSSESNTALFFQLELRGMSKIGSNPMEVLRKGIPGYRPLTAYDE</sequence>
<dbReference type="PANTHER" id="PTHR30189:SF1">
    <property type="entry name" value="LPS-ASSEMBLY PROTEIN LPTD"/>
    <property type="match status" value="1"/>
</dbReference>
<dbReference type="AlphaFoldDB" id="A0A9E9P3I2"/>
<dbReference type="RefSeq" id="WP_269310121.1">
    <property type="nucleotide sequence ID" value="NZ_CP098242.1"/>
</dbReference>
<dbReference type="InterPro" id="IPR007543">
    <property type="entry name" value="LptD_C"/>
</dbReference>
<dbReference type="InterPro" id="IPR020889">
    <property type="entry name" value="LipoPS_assembly_LptD"/>
</dbReference>
<comment type="similarity">
    <text evidence="1">Belongs to the LptD family.</text>
</comment>
<keyword evidence="5" id="KW-1185">Reference proteome</keyword>
<dbReference type="HAMAP" id="MF_01411">
    <property type="entry name" value="LPS_assembly_LptD"/>
    <property type="match status" value="1"/>
</dbReference>
<evidence type="ECO:0000256" key="1">
    <source>
        <dbReference type="HAMAP-Rule" id="MF_01411"/>
    </source>
</evidence>
<name>A0A9E9P3I2_9BURK</name>
<dbReference type="SUPFAM" id="SSF56935">
    <property type="entry name" value="Porins"/>
    <property type="match status" value="1"/>
</dbReference>